<dbReference type="KEGG" id="more:E1B28_008178"/>
<evidence type="ECO:0000313" key="3">
    <source>
        <dbReference type="Proteomes" id="UP001049176"/>
    </source>
</evidence>
<evidence type="ECO:0000313" key="2">
    <source>
        <dbReference type="EMBL" id="KAG7091775.1"/>
    </source>
</evidence>
<feature type="domain" description="Ricin B lectin" evidence="1">
    <location>
        <begin position="206"/>
        <end position="348"/>
    </location>
</feature>
<dbReference type="SUPFAM" id="SSF50370">
    <property type="entry name" value="Ricin B-like lectins"/>
    <property type="match status" value="3"/>
</dbReference>
<accession>A0A9P7US49</accession>
<evidence type="ECO:0000259" key="1">
    <source>
        <dbReference type="SMART" id="SM00458"/>
    </source>
</evidence>
<dbReference type="RefSeq" id="XP_043008245.1">
    <property type="nucleotide sequence ID" value="XM_043152962.1"/>
</dbReference>
<dbReference type="PROSITE" id="PS50231">
    <property type="entry name" value="RICIN_B_LECTIN"/>
    <property type="match status" value="3"/>
</dbReference>
<comment type="caution">
    <text evidence="2">The sequence shown here is derived from an EMBL/GenBank/DDBJ whole genome shotgun (WGS) entry which is preliminary data.</text>
</comment>
<gene>
    <name evidence="2" type="ORF">E1B28_008178</name>
</gene>
<dbReference type="EMBL" id="CM032185">
    <property type="protein sequence ID" value="KAG7091775.1"/>
    <property type="molecule type" value="Genomic_DNA"/>
</dbReference>
<name>A0A9P7US49_9AGAR</name>
<dbReference type="Proteomes" id="UP001049176">
    <property type="component" value="Chromosome 5"/>
</dbReference>
<dbReference type="InterPro" id="IPR000772">
    <property type="entry name" value="Ricin_B_lectin"/>
</dbReference>
<dbReference type="Gene3D" id="2.80.10.50">
    <property type="match status" value="3"/>
</dbReference>
<dbReference type="SMART" id="SM00458">
    <property type="entry name" value="RICIN"/>
    <property type="match status" value="2"/>
</dbReference>
<proteinExistence type="predicted"/>
<dbReference type="Pfam" id="PF00652">
    <property type="entry name" value="Ricin_B_lectin"/>
    <property type="match status" value="2"/>
</dbReference>
<dbReference type="AlphaFoldDB" id="A0A9P7US49"/>
<dbReference type="InterPro" id="IPR035992">
    <property type="entry name" value="Ricin_B-like_lectins"/>
</dbReference>
<sequence>MGLIQCLDSSFPLVFLPSPFISTPLRARTMRYVTSVLALSLLVGVANAQIVRQLQSTNPDFRAAGKQGCISTSENANGAPVIIHDCNNEDVSKHSWAVSPWIVGPQSFPSIPSLMKIFGDKCLDVKDGMNADGTKLQLWTCDPGNTNQLWISQTDNSWNWAGTNKCIDLTDGNISDGNQLQLWTCVSGSSNQQFGNYQVPNDRSERQLLYAGDANSDDIVCMTATSNTDGARVVLGDCSDGSGRTSAFPDGTQWFTAPQDPLSGLIETFDGSKCLDLPDGDATNGKKLQIWSCVEGSLNQQFKILNPWPWAITWAGSGNKCLQIPNGNFTEGNEIEIWDCDSTKVSQHWF</sequence>
<keyword evidence="3" id="KW-1185">Reference proteome</keyword>
<dbReference type="GeneID" id="66077254"/>
<organism evidence="2 3">
    <name type="scientific">Marasmius oreades</name>
    <name type="common">fairy-ring Marasmius</name>
    <dbReference type="NCBI Taxonomy" id="181124"/>
    <lineage>
        <taxon>Eukaryota</taxon>
        <taxon>Fungi</taxon>
        <taxon>Dikarya</taxon>
        <taxon>Basidiomycota</taxon>
        <taxon>Agaricomycotina</taxon>
        <taxon>Agaricomycetes</taxon>
        <taxon>Agaricomycetidae</taxon>
        <taxon>Agaricales</taxon>
        <taxon>Marasmiineae</taxon>
        <taxon>Marasmiaceae</taxon>
        <taxon>Marasmius</taxon>
    </lineage>
</organism>
<dbReference type="OrthoDB" id="2822904at2759"/>
<protein>
    <recommendedName>
        <fullName evidence="1">Ricin B lectin domain-containing protein</fullName>
    </recommendedName>
</protein>
<reference evidence="2" key="1">
    <citation type="journal article" date="2021" name="Genome Biol. Evol.">
        <title>The assembled and annotated genome of the fairy-ring fungus Marasmius oreades.</title>
        <authorList>
            <person name="Hiltunen M."/>
            <person name="Ament-Velasquez S.L."/>
            <person name="Johannesson H."/>
        </authorList>
    </citation>
    <scope>NUCLEOTIDE SEQUENCE</scope>
    <source>
        <strain evidence="2">03SP1</strain>
    </source>
</reference>
<dbReference type="CDD" id="cd00161">
    <property type="entry name" value="beta-trefoil_Ricin-like"/>
    <property type="match status" value="1"/>
</dbReference>
<feature type="domain" description="Ricin B lectin" evidence="1">
    <location>
        <begin position="58"/>
        <end position="197"/>
    </location>
</feature>